<feature type="transmembrane region" description="Helical" evidence="8">
    <location>
        <begin position="495"/>
        <end position="521"/>
    </location>
</feature>
<dbReference type="AlphaFoldDB" id="A0A0D2EMQ1"/>
<evidence type="ECO:0008006" key="11">
    <source>
        <dbReference type="Google" id="ProtNLM"/>
    </source>
</evidence>
<feature type="transmembrane region" description="Helical" evidence="8">
    <location>
        <begin position="259"/>
        <end position="279"/>
    </location>
</feature>
<feature type="transmembrane region" description="Helical" evidence="8">
    <location>
        <begin position="93"/>
        <end position="112"/>
    </location>
</feature>
<comment type="similarity">
    <text evidence="2 7">Belongs to the sodium:solute symporter (SSF) (TC 2.A.21) family.</text>
</comment>
<sequence>MSAADGVVVPALGQGAGWGIIVGAGAFFTLGMWLVSILLAKFQHEVQGSEMFMTAKRSIRSGLVASGVVSGWTIAATLLTSTSWVYEFGVSGAYFYAAYANVQIFVFAIAAVELKRRAPGAHTVLEVTRIRYGTLGHATQIFYSTLRQIFNSVNILIGGSAVFTALTGMNVIAGIWTLPLGVALYTMAGGIKATILTDYAHNIIVYVLILTGMFVVYTTSSLLGSSGAVFDALQDAAQRDPVAGNSGGSYLTMSSQTGILLGVVVLTSAFGSTVDVQLFQKAIAASPGATLPGYFIGGLAWLAIPFGLATTFGLTCRAVEDTPFFPTYPRPMSALEISRGLALPYATETLMGKGGSGFVLLMTFMACTSGFSSDLVSVASVFTYDVYAAYIDPNVRGTRVMTISHLTVVVWTVCIAAIATGLSQTTIGVSYILTTTGIWTASMVFPMYATVLWGQQNVVAAGLAPTLGSVTAIASWLGSAYALEGAVTVDTTSAVLPLVVGNSVSLVSGAVYSVLLTFVFGSQEFDWDLLKTGIRAVDDSDVKGVTPEQLAQQIGSEKLSKEEERSLVQAKKVGIVLAAVLFLVFVVLIPLPLYGTGYVFSKEFFTFWVVLTFGIAWSSALVILLLPVWQSRRTLLRFWRYAFGKRRQSLADQEQRPRNIET</sequence>
<feature type="transmembrane region" description="Helical" evidence="8">
    <location>
        <begin position="172"/>
        <end position="191"/>
    </location>
</feature>
<dbReference type="GO" id="GO:0005886">
    <property type="term" value="C:plasma membrane"/>
    <property type="evidence" value="ECO:0007669"/>
    <property type="project" value="TreeGrafter"/>
</dbReference>
<feature type="transmembrane region" description="Helical" evidence="8">
    <location>
        <begin position="149"/>
        <end position="166"/>
    </location>
</feature>
<evidence type="ECO:0000256" key="6">
    <source>
        <dbReference type="ARBA" id="ARBA00023136"/>
    </source>
</evidence>
<dbReference type="EMBL" id="KN847323">
    <property type="protein sequence ID" value="KIW49139.1"/>
    <property type="molecule type" value="Genomic_DNA"/>
</dbReference>
<feature type="transmembrane region" description="Helical" evidence="8">
    <location>
        <begin position="61"/>
        <end position="81"/>
    </location>
</feature>
<feature type="transmembrane region" description="Helical" evidence="8">
    <location>
        <begin position="16"/>
        <end position="40"/>
    </location>
</feature>
<keyword evidence="6 8" id="KW-0472">Membrane</keyword>
<gene>
    <name evidence="9" type="ORF">PV05_10846</name>
</gene>
<reference evidence="9 10" key="1">
    <citation type="submission" date="2015-01" db="EMBL/GenBank/DDBJ databases">
        <title>The Genome Sequence of Exophiala xenobiotica CBS118157.</title>
        <authorList>
            <consortium name="The Broad Institute Genomics Platform"/>
            <person name="Cuomo C."/>
            <person name="de Hoog S."/>
            <person name="Gorbushina A."/>
            <person name="Stielow B."/>
            <person name="Teixiera M."/>
            <person name="Abouelleil A."/>
            <person name="Chapman S.B."/>
            <person name="Priest M."/>
            <person name="Young S.K."/>
            <person name="Wortman J."/>
            <person name="Nusbaum C."/>
            <person name="Birren B."/>
        </authorList>
    </citation>
    <scope>NUCLEOTIDE SEQUENCE [LARGE SCALE GENOMIC DNA]</scope>
    <source>
        <strain evidence="9 10">CBS 118157</strain>
    </source>
</reference>
<dbReference type="GO" id="GO:0015606">
    <property type="term" value="F:spermidine transmembrane transporter activity"/>
    <property type="evidence" value="ECO:0007669"/>
    <property type="project" value="TreeGrafter"/>
</dbReference>
<name>A0A0D2EMQ1_9EURO</name>
<proteinExistence type="inferred from homology"/>
<feature type="transmembrane region" description="Helical" evidence="8">
    <location>
        <begin position="291"/>
        <end position="314"/>
    </location>
</feature>
<dbReference type="Gene3D" id="1.20.1730.10">
    <property type="entry name" value="Sodium/glucose cotransporter"/>
    <property type="match status" value="1"/>
</dbReference>
<evidence type="ECO:0000256" key="2">
    <source>
        <dbReference type="ARBA" id="ARBA00006434"/>
    </source>
</evidence>
<keyword evidence="3" id="KW-0813">Transport</keyword>
<protein>
    <recommendedName>
        <fullName evidence="11">Urea active transporter</fullName>
    </recommendedName>
</protein>
<keyword evidence="5 8" id="KW-1133">Transmembrane helix</keyword>
<dbReference type="InterPro" id="IPR001734">
    <property type="entry name" value="Na/solute_symporter"/>
</dbReference>
<dbReference type="GO" id="GO:0015204">
    <property type="term" value="F:urea transmembrane transporter activity"/>
    <property type="evidence" value="ECO:0007669"/>
    <property type="project" value="InterPro"/>
</dbReference>
<feature type="transmembrane region" description="Helical" evidence="8">
    <location>
        <begin position="605"/>
        <end position="629"/>
    </location>
</feature>
<comment type="subcellular location">
    <subcellularLocation>
        <location evidence="1">Membrane</location>
        <topology evidence="1">Multi-pass membrane protein</topology>
    </subcellularLocation>
</comment>
<dbReference type="GO" id="GO:0015489">
    <property type="term" value="F:putrescine transmembrane transporter activity"/>
    <property type="evidence" value="ECO:0007669"/>
    <property type="project" value="TreeGrafter"/>
</dbReference>
<accession>A0A0D2EMQ1</accession>
<dbReference type="InterPro" id="IPR038377">
    <property type="entry name" value="Na/Glc_symporter_sf"/>
</dbReference>
<evidence type="ECO:0000256" key="5">
    <source>
        <dbReference type="ARBA" id="ARBA00022989"/>
    </source>
</evidence>
<evidence type="ECO:0000256" key="3">
    <source>
        <dbReference type="ARBA" id="ARBA00022448"/>
    </source>
</evidence>
<dbReference type="Proteomes" id="UP000054342">
    <property type="component" value="Unassembled WGS sequence"/>
</dbReference>
<dbReference type="HOGENOM" id="CLU_010778_2_1_1"/>
<feature type="transmembrane region" description="Helical" evidence="8">
    <location>
        <begin position="458"/>
        <end position="483"/>
    </location>
</feature>
<dbReference type="CDD" id="cd11476">
    <property type="entry name" value="SLC5sbd_DUR3"/>
    <property type="match status" value="1"/>
</dbReference>
<keyword evidence="10" id="KW-1185">Reference proteome</keyword>
<evidence type="ECO:0000256" key="4">
    <source>
        <dbReference type="ARBA" id="ARBA00022692"/>
    </source>
</evidence>
<organism evidence="9 10">
    <name type="scientific">Exophiala xenobiotica</name>
    <dbReference type="NCBI Taxonomy" id="348802"/>
    <lineage>
        <taxon>Eukaryota</taxon>
        <taxon>Fungi</taxon>
        <taxon>Dikarya</taxon>
        <taxon>Ascomycota</taxon>
        <taxon>Pezizomycotina</taxon>
        <taxon>Eurotiomycetes</taxon>
        <taxon>Chaetothyriomycetidae</taxon>
        <taxon>Chaetothyriales</taxon>
        <taxon>Herpotrichiellaceae</taxon>
        <taxon>Exophiala</taxon>
    </lineage>
</organism>
<feature type="transmembrane region" description="Helical" evidence="8">
    <location>
        <begin position="358"/>
        <end position="382"/>
    </location>
</feature>
<dbReference type="OrthoDB" id="6132759at2759"/>
<dbReference type="PROSITE" id="PS50283">
    <property type="entry name" value="NA_SOLUT_SYMP_3"/>
    <property type="match status" value="1"/>
</dbReference>
<evidence type="ECO:0000256" key="7">
    <source>
        <dbReference type="RuleBase" id="RU362091"/>
    </source>
</evidence>
<evidence type="ECO:0000256" key="8">
    <source>
        <dbReference type="SAM" id="Phobius"/>
    </source>
</evidence>
<evidence type="ECO:0000313" key="9">
    <source>
        <dbReference type="EMBL" id="KIW49139.1"/>
    </source>
</evidence>
<feature type="transmembrane region" description="Helical" evidence="8">
    <location>
        <begin position="428"/>
        <end position="451"/>
    </location>
</feature>
<dbReference type="GeneID" id="25332754"/>
<feature type="transmembrane region" description="Helical" evidence="8">
    <location>
        <begin position="573"/>
        <end position="593"/>
    </location>
</feature>
<dbReference type="STRING" id="348802.A0A0D2EMQ1"/>
<keyword evidence="4 8" id="KW-0812">Transmembrane</keyword>
<evidence type="ECO:0000256" key="1">
    <source>
        <dbReference type="ARBA" id="ARBA00004141"/>
    </source>
</evidence>
<dbReference type="Pfam" id="PF00474">
    <property type="entry name" value="SSF"/>
    <property type="match status" value="1"/>
</dbReference>
<dbReference type="PANTHER" id="PTHR46154">
    <property type="match status" value="1"/>
</dbReference>
<dbReference type="RefSeq" id="XP_013309723.1">
    <property type="nucleotide sequence ID" value="XM_013454269.1"/>
</dbReference>
<feature type="transmembrane region" description="Helical" evidence="8">
    <location>
        <begin position="203"/>
        <end position="223"/>
    </location>
</feature>
<evidence type="ECO:0000313" key="10">
    <source>
        <dbReference type="Proteomes" id="UP000054342"/>
    </source>
</evidence>
<dbReference type="InterPro" id="IPR031155">
    <property type="entry name" value="DUR"/>
</dbReference>
<feature type="transmembrane region" description="Helical" evidence="8">
    <location>
        <begin position="403"/>
        <end position="422"/>
    </location>
</feature>
<dbReference type="PANTHER" id="PTHR46154:SF4">
    <property type="entry name" value="UREA ACTIVE TRANSPORTER"/>
    <property type="match status" value="1"/>
</dbReference>